<dbReference type="Proteomes" id="UP001597338">
    <property type="component" value="Unassembled WGS sequence"/>
</dbReference>
<organism evidence="2 3">
    <name type="scientific">Promicromonospora aerolata</name>
    <dbReference type="NCBI Taxonomy" id="195749"/>
    <lineage>
        <taxon>Bacteria</taxon>
        <taxon>Bacillati</taxon>
        <taxon>Actinomycetota</taxon>
        <taxon>Actinomycetes</taxon>
        <taxon>Micrococcales</taxon>
        <taxon>Promicromonosporaceae</taxon>
        <taxon>Promicromonospora</taxon>
    </lineage>
</organism>
<name>A0ABW4VEX9_9MICO</name>
<feature type="compositionally biased region" description="Basic and acidic residues" evidence="1">
    <location>
        <begin position="98"/>
        <end position="107"/>
    </location>
</feature>
<protein>
    <recommendedName>
        <fullName evidence="4">Transposase</fullName>
    </recommendedName>
</protein>
<keyword evidence="3" id="KW-1185">Reference proteome</keyword>
<proteinExistence type="predicted"/>
<dbReference type="EMBL" id="JBHUHF010000001">
    <property type="protein sequence ID" value="MFD2028834.1"/>
    <property type="molecule type" value="Genomic_DNA"/>
</dbReference>
<sequence>MSDSEETSPAEPDWKHRGDYIRTRSARKESTGETNIEPEWANEAFADPAAVVFSPDPAAKMGLSDRTIGWSETAGLLITVITVREGDTLWGANAWKSNDVDQRHYQRAEQTTGEDQASGDRKDKKP</sequence>
<evidence type="ECO:0000256" key="1">
    <source>
        <dbReference type="SAM" id="MobiDB-lite"/>
    </source>
</evidence>
<accession>A0ABW4VEX9</accession>
<evidence type="ECO:0008006" key="4">
    <source>
        <dbReference type="Google" id="ProtNLM"/>
    </source>
</evidence>
<reference evidence="3" key="1">
    <citation type="journal article" date="2019" name="Int. J. Syst. Evol. Microbiol.">
        <title>The Global Catalogue of Microorganisms (GCM) 10K type strain sequencing project: providing services to taxonomists for standard genome sequencing and annotation.</title>
        <authorList>
            <consortium name="The Broad Institute Genomics Platform"/>
            <consortium name="The Broad Institute Genome Sequencing Center for Infectious Disease"/>
            <person name="Wu L."/>
            <person name="Ma J."/>
        </authorList>
    </citation>
    <scope>NUCLEOTIDE SEQUENCE [LARGE SCALE GENOMIC DNA]</scope>
    <source>
        <strain evidence="3">CCM 7043</strain>
    </source>
</reference>
<evidence type="ECO:0000313" key="3">
    <source>
        <dbReference type="Proteomes" id="UP001597338"/>
    </source>
</evidence>
<feature type="region of interest" description="Disordered" evidence="1">
    <location>
        <begin position="98"/>
        <end position="126"/>
    </location>
</feature>
<evidence type="ECO:0000313" key="2">
    <source>
        <dbReference type="EMBL" id="MFD2028834.1"/>
    </source>
</evidence>
<gene>
    <name evidence="2" type="ORF">ACFSL2_25350</name>
</gene>
<dbReference type="RefSeq" id="WP_377200496.1">
    <property type="nucleotide sequence ID" value="NZ_JBHUHF010000001.1"/>
</dbReference>
<comment type="caution">
    <text evidence="2">The sequence shown here is derived from an EMBL/GenBank/DDBJ whole genome shotgun (WGS) entry which is preliminary data.</text>
</comment>